<feature type="non-terminal residue" evidence="1">
    <location>
        <position position="1"/>
    </location>
</feature>
<dbReference type="Proteomes" id="UP000681967">
    <property type="component" value="Unassembled WGS sequence"/>
</dbReference>
<dbReference type="AlphaFoldDB" id="A0A8S2TPZ9"/>
<protein>
    <submittedName>
        <fullName evidence="1">Uncharacterized protein</fullName>
    </submittedName>
</protein>
<reference evidence="1" key="1">
    <citation type="submission" date="2021-02" db="EMBL/GenBank/DDBJ databases">
        <authorList>
            <person name="Nowell W R."/>
        </authorList>
    </citation>
    <scope>NUCLEOTIDE SEQUENCE</scope>
</reference>
<dbReference type="EMBL" id="CAJOBJ010061968">
    <property type="protein sequence ID" value="CAF4421549.1"/>
    <property type="molecule type" value="Genomic_DNA"/>
</dbReference>
<gene>
    <name evidence="1" type="ORF">BYL167_LOCUS27370</name>
    <name evidence="2" type="ORF">GIL414_LOCUS31122</name>
</gene>
<name>A0A8S2TPZ9_9BILA</name>
<proteinExistence type="predicted"/>
<evidence type="ECO:0000313" key="3">
    <source>
        <dbReference type="Proteomes" id="UP000681967"/>
    </source>
</evidence>
<comment type="caution">
    <text evidence="1">The sequence shown here is derived from an EMBL/GenBank/DDBJ whole genome shotgun (WGS) entry which is preliminary data.</text>
</comment>
<evidence type="ECO:0000313" key="1">
    <source>
        <dbReference type="EMBL" id="CAF4297933.1"/>
    </source>
</evidence>
<sequence>WLTIGVNFSGLPLGLSPLGFHISHGGNFND</sequence>
<organism evidence="1 3">
    <name type="scientific">Rotaria magnacalcarata</name>
    <dbReference type="NCBI Taxonomy" id="392030"/>
    <lineage>
        <taxon>Eukaryota</taxon>
        <taxon>Metazoa</taxon>
        <taxon>Spiralia</taxon>
        <taxon>Gnathifera</taxon>
        <taxon>Rotifera</taxon>
        <taxon>Eurotatoria</taxon>
        <taxon>Bdelloidea</taxon>
        <taxon>Philodinida</taxon>
        <taxon>Philodinidae</taxon>
        <taxon>Rotaria</taxon>
    </lineage>
</organism>
<dbReference type="EMBL" id="CAJOBH010035077">
    <property type="protein sequence ID" value="CAF4297933.1"/>
    <property type="molecule type" value="Genomic_DNA"/>
</dbReference>
<accession>A0A8S2TPZ9</accession>
<dbReference type="Proteomes" id="UP000681720">
    <property type="component" value="Unassembled WGS sequence"/>
</dbReference>
<evidence type="ECO:0000313" key="2">
    <source>
        <dbReference type="EMBL" id="CAF4421549.1"/>
    </source>
</evidence>